<sequence>MDSGPQGPEPRTPGPGSQDPRHPLPGGTMADSPSTKPDPAQERPTEQPTEIRSLPLIAACGCGSGCGCGCQSGSPCQCG</sequence>
<dbReference type="HOGENOM" id="CLU_2604422_0_0_11"/>
<dbReference type="PaxDb" id="100226-SCO4227"/>
<keyword evidence="3" id="KW-1185">Reference proteome</keyword>
<reference evidence="2 3" key="2">
    <citation type="journal article" date="2002" name="Nature">
        <title>Complete genome sequence of the model actinomycete Streptomyces coelicolor A3(2).</title>
        <authorList>
            <person name="Bentley S.D."/>
            <person name="Chater K.F."/>
            <person name="Cerdeno-Tarraga A.M."/>
            <person name="Challis G.L."/>
            <person name="Thomson N.R."/>
            <person name="James K.D."/>
            <person name="Harris D.E."/>
            <person name="Quail M.A."/>
            <person name="Kieser H."/>
            <person name="Harper D."/>
            <person name="Bateman A."/>
            <person name="Brown S."/>
            <person name="Chandra G."/>
            <person name="Chen C.W."/>
            <person name="Collins M."/>
            <person name="Cronin A."/>
            <person name="Fraser A."/>
            <person name="Goble A."/>
            <person name="Hidalgo J."/>
            <person name="Hornsby T."/>
            <person name="Howarth S."/>
            <person name="Huang C.H."/>
            <person name="Kieser T."/>
            <person name="Larke L."/>
            <person name="Murphy L."/>
            <person name="Oliver K."/>
            <person name="O'Neil S."/>
            <person name="Rabbinowitsch E."/>
            <person name="Rajandream M.A."/>
            <person name="Rutherford K."/>
            <person name="Rutter S."/>
            <person name="Seeger K."/>
            <person name="Saunders D."/>
            <person name="Sharp S."/>
            <person name="Squares R."/>
            <person name="Squares S."/>
            <person name="Taylor K."/>
            <person name="Warren T."/>
            <person name="Wietzorrek A."/>
            <person name="Woodward J."/>
            <person name="Barrell B.G."/>
            <person name="Parkhill J."/>
            <person name="Hopwood D.A."/>
        </authorList>
    </citation>
    <scope>NUCLEOTIDE SEQUENCE [LARGE SCALE GENOMIC DNA]</scope>
    <source>
        <strain evidence="3">ATCC BAA-471 / A3(2) / M145</strain>
    </source>
</reference>
<dbReference type="EMBL" id="AL939119">
    <property type="protein sequence ID" value="CAC04063.1"/>
    <property type="molecule type" value="Genomic_DNA"/>
</dbReference>
<organism evidence="2 3">
    <name type="scientific">Streptomyces coelicolor (strain ATCC BAA-471 / A3(2) / M145)</name>
    <dbReference type="NCBI Taxonomy" id="100226"/>
    <lineage>
        <taxon>Bacteria</taxon>
        <taxon>Bacillati</taxon>
        <taxon>Actinomycetota</taxon>
        <taxon>Actinomycetes</taxon>
        <taxon>Kitasatosporales</taxon>
        <taxon>Streptomycetaceae</taxon>
        <taxon>Streptomyces</taxon>
        <taxon>Streptomyces albidoflavus group</taxon>
    </lineage>
</organism>
<protein>
    <submittedName>
        <fullName evidence="2">Uncharacterized protein</fullName>
    </submittedName>
</protein>
<evidence type="ECO:0000256" key="1">
    <source>
        <dbReference type="SAM" id="MobiDB-lite"/>
    </source>
</evidence>
<dbReference type="OrthoDB" id="4321619at2"/>
<reference evidence="2 3" key="1">
    <citation type="journal article" date="1996" name="Mol. Microbiol.">
        <title>A set of ordered cosmids and a detailed genetic and physical map for the 8 Mb Streptomyces coelicolor A3(2) chromosome.</title>
        <authorList>
            <person name="Redenbach M."/>
            <person name="Kieser H.M."/>
            <person name="Denapaite D."/>
            <person name="Eichner A."/>
            <person name="Cullum J."/>
            <person name="Kinashi H."/>
            <person name="Hopwood D.A."/>
        </authorList>
    </citation>
    <scope>NUCLEOTIDE SEQUENCE [LARGE SCALE GENOMIC DNA]</scope>
    <source>
        <strain evidence="3">ATCC BAA-471 / A3(2) / M145</strain>
    </source>
</reference>
<gene>
    <name evidence="2" type="ordered locus">SCO4227</name>
    <name evidence="2" type="ORF">2SCD46.41c</name>
</gene>
<dbReference type="eggNOG" id="ENOG5031T3V">
    <property type="taxonomic scope" value="Bacteria"/>
</dbReference>
<proteinExistence type="predicted"/>
<feature type="region of interest" description="Disordered" evidence="1">
    <location>
        <begin position="1"/>
        <end position="51"/>
    </location>
</feature>
<accession>Q9FCE3</accession>
<name>Q9FCE3_STRCO</name>
<dbReference type="STRING" id="100226.gene:17761871"/>
<dbReference type="InParanoid" id="Q9FCE3"/>
<dbReference type="EMBL" id="AL645882">
    <property type="protein sequence ID" value="CAC04063.1"/>
    <property type="molecule type" value="Genomic_DNA"/>
</dbReference>
<dbReference type="KEGG" id="sco:SCO4227"/>
<dbReference type="AlphaFoldDB" id="Q9FCE3"/>
<evidence type="ECO:0000313" key="2">
    <source>
        <dbReference type="EMBL" id="CAC04063.1"/>
    </source>
</evidence>
<dbReference type="Proteomes" id="UP000001973">
    <property type="component" value="Chromosome"/>
</dbReference>
<evidence type="ECO:0000313" key="3">
    <source>
        <dbReference type="Proteomes" id="UP000001973"/>
    </source>
</evidence>